<feature type="compositionally biased region" description="Polar residues" evidence="6">
    <location>
        <begin position="1"/>
        <end position="18"/>
    </location>
</feature>
<sequence>MAQLPNVTSALTGATSDQPFGDNNSLNDLDIDDFLDLMIAELQNQDPLNPLENDELIAQIGQIREVGATDKLTATLDAVLLGQNITSATNLIGADIEALSDDNQRVQGIVDRISVSNSQPKLHIDLNPSADVDEEPGNLEQGAYKYRVVWEEDGQLFGVDPAAQSGGQLLVGEAGGSSALLSNLPRSTSTKQIYRTDRTGTGEYRHVGSLTDVDQATFLDTKADADRGAAILSGTPQLITPQRSYEISLTNISEIRPPQ</sequence>
<proteinExistence type="inferred from homology"/>
<dbReference type="RefSeq" id="WP_145061272.1">
    <property type="nucleotide sequence ID" value="NZ_CP036263.1"/>
</dbReference>
<evidence type="ECO:0000256" key="3">
    <source>
        <dbReference type="ARBA" id="ARBA00022795"/>
    </source>
</evidence>
<organism evidence="7 8">
    <name type="scientific">Adhaeretor mobilis</name>
    <dbReference type="NCBI Taxonomy" id="1930276"/>
    <lineage>
        <taxon>Bacteria</taxon>
        <taxon>Pseudomonadati</taxon>
        <taxon>Planctomycetota</taxon>
        <taxon>Planctomycetia</taxon>
        <taxon>Pirellulales</taxon>
        <taxon>Lacipirellulaceae</taxon>
        <taxon>Adhaeretor</taxon>
    </lineage>
</organism>
<evidence type="ECO:0000256" key="2">
    <source>
        <dbReference type="ARBA" id="ARBA00016013"/>
    </source>
</evidence>
<keyword evidence="3 5" id="KW-1005">Bacterial flagellum biogenesis</keyword>
<dbReference type="OrthoDB" id="280334at2"/>
<evidence type="ECO:0000256" key="5">
    <source>
        <dbReference type="RuleBase" id="RU362076"/>
    </source>
</evidence>
<dbReference type="Pfam" id="PF03963">
    <property type="entry name" value="FlgD"/>
    <property type="match status" value="1"/>
</dbReference>
<dbReference type="Proteomes" id="UP000319852">
    <property type="component" value="Chromosome"/>
</dbReference>
<evidence type="ECO:0000256" key="4">
    <source>
        <dbReference type="ARBA" id="ARBA00024746"/>
    </source>
</evidence>
<feature type="region of interest" description="Disordered" evidence="6">
    <location>
        <begin position="1"/>
        <end position="23"/>
    </location>
</feature>
<evidence type="ECO:0000256" key="1">
    <source>
        <dbReference type="ARBA" id="ARBA00010577"/>
    </source>
</evidence>
<dbReference type="GO" id="GO:0044781">
    <property type="term" value="P:bacterial-type flagellum organization"/>
    <property type="evidence" value="ECO:0007669"/>
    <property type="project" value="UniProtKB-UniRule"/>
</dbReference>
<accession>A0A517MYV0</accession>
<evidence type="ECO:0000256" key="6">
    <source>
        <dbReference type="SAM" id="MobiDB-lite"/>
    </source>
</evidence>
<comment type="similarity">
    <text evidence="1 5">Belongs to the FlgD family.</text>
</comment>
<name>A0A517MYV0_9BACT</name>
<evidence type="ECO:0000313" key="7">
    <source>
        <dbReference type="EMBL" id="QDT00047.1"/>
    </source>
</evidence>
<dbReference type="EMBL" id="CP036263">
    <property type="protein sequence ID" value="QDT00047.1"/>
    <property type="molecule type" value="Genomic_DNA"/>
</dbReference>
<gene>
    <name evidence="7" type="primary">flgD</name>
    <name evidence="7" type="ORF">HG15A2_33820</name>
</gene>
<comment type="function">
    <text evidence="4 5">Required for flagellar hook formation. May act as a scaffolding protein.</text>
</comment>
<dbReference type="AlphaFoldDB" id="A0A517MYV0"/>
<reference evidence="7 8" key="1">
    <citation type="submission" date="2019-02" db="EMBL/GenBank/DDBJ databases">
        <title>Deep-cultivation of Planctomycetes and their phenomic and genomic characterization uncovers novel biology.</title>
        <authorList>
            <person name="Wiegand S."/>
            <person name="Jogler M."/>
            <person name="Boedeker C."/>
            <person name="Pinto D."/>
            <person name="Vollmers J."/>
            <person name="Rivas-Marin E."/>
            <person name="Kohn T."/>
            <person name="Peeters S.H."/>
            <person name="Heuer A."/>
            <person name="Rast P."/>
            <person name="Oberbeckmann S."/>
            <person name="Bunk B."/>
            <person name="Jeske O."/>
            <person name="Meyerdierks A."/>
            <person name="Storesund J.E."/>
            <person name="Kallscheuer N."/>
            <person name="Luecker S."/>
            <person name="Lage O.M."/>
            <person name="Pohl T."/>
            <person name="Merkel B.J."/>
            <person name="Hornburger P."/>
            <person name="Mueller R.-W."/>
            <person name="Bruemmer F."/>
            <person name="Labrenz M."/>
            <person name="Spormann A.M."/>
            <person name="Op den Camp H."/>
            <person name="Overmann J."/>
            <person name="Amann R."/>
            <person name="Jetten M.S.M."/>
            <person name="Mascher T."/>
            <person name="Medema M.H."/>
            <person name="Devos D.P."/>
            <person name="Kaster A.-K."/>
            <person name="Ovreas L."/>
            <person name="Rohde M."/>
            <person name="Galperin M.Y."/>
            <person name="Jogler C."/>
        </authorList>
    </citation>
    <scope>NUCLEOTIDE SEQUENCE [LARGE SCALE GENOMIC DNA]</scope>
    <source>
        <strain evidence="7 8">HG15A2</strain>
    </source>
</reference>
<protein>
    <recommendedName>
        <fullName evidence="2 5">Basal-body rod modification protein FlgD</fullName>
    </recommendedName>
</protein>
<keyword evidence="8" id="KW-1185">Reference proteome</keyword>
<evidence type="ECO:0000313" key="8">
    <source>
        <dbReference type="Proteomes" id="UP000319852"/>
    </source>
</evidence>
<dbReference type="KEGG" id="amob:HG15A2_33820"/>
<dbReference type="InterPro" id="IPR005648">
    <property type="entry name" value="FlgD"/>
</dbReference>